<dbReference type="InterPro" id="IPR016181">
    <property type="entry name" value="Acyl_CoA_acyltransferase"/>
</dbReference>
<dbReference type="OrthoDB" id="61113at2759"/>
<accession>A0A165ELP8</accession>
<evidence type="ECO:0000259" key="1">
    <source>
        <dbReference type="PROSITE" id="PS51186"/>
    </source>
</evidence>
<dbReference type="Pfam" id="PF00583">
    <property type="entry name" value="Acetyltransf_1"/>
    <property type="match status" value="1"/>
</dbReference>
<dbReference type="Gene3D" id="3.40.630.30">
    <property type="match status" value="1"/>
</dbReference>
<feature type="domain" description="N-acetyltransferase" evidence="1">
    <location>
        <begin position="5"/>
        <end position="226"/>
    </location>
</feature>
<dbReference type="EMBL" id="KV424001">
    <property type="protein sequence ID" value="KZT55116.1"/>
    <property type="molecule type" value="Genomic_DNA"/>
</dbReference>
<dbReference type="PANTHER" id="PTHR42791:SF1">
    <property type="entry name" value="N-ACETYLTRANSFERASE DOMAIN-CONTAINING PROTEIN"/>
    <property type="match status" value="1"/>
</dbReference>
<dbReference type="InterPro" id="IPR000182">
    <property type="entry name" value="GNAT_dom"/>
</dbReference>
<name>A0A165ELP8_9BASI</name>
<dbReference type="PANTHER" id="PTHR42791">
    <property type="entry name" value="GNAT FAMILY ACETYLTRANSFERASE"/>
    <property type="match status" value="1"/>
</dbReference>
<protein>
    <recommendedName>
        <fullName evidence="1">N-acetyltransferase domain-containing protein</fullName>
    </recommendedName>
</protein>
<reference evidence="2 3" key="1">
    <citation type="journal article" date="2016" name="Mol. Biol. Evol.">
        <title>Comparative Genomics of Early-Diverging Mushroom-Forming Fungi Provides Insights into the Origins of Lignocellulose Decay Capabilities.</title>
        <authorList>
            <person name="Nagy L.G."/>
            <person name="Riley R."/>
            <person name="Tritt A."/>
            <person name="Adam C."/>
            <person name="Daum C."/>
            <person name="Floudas D."/>
            <person name="Sun H."/>
            <person name="Yadav J.S."/>
            <person name="Pangilinan J."/>
            <person name="Larsson K.H."/>
            <person name="Matsuura K."/>
            <person name="Barry K."/>
            <person name="Labutti K."/>
            <person name="Kuo R."/>
            <person name="Ohm R.A."/>
            <person name="Bhattacharya S.S."/>
            <person name="Shirouzu T."/>
            <person name="Yoshinaga Y."/>
            <person name="Martin F.M."/>
            <person name="Grigoriev I.V."/>
            <person name="Hibbett D.S."/>
        </authorList>
    </citation>
    <scope>NUCLEOTIDE SEQUENCE [LARGE SCALE GENOMIC DNA]</scope>
    <source>
        <strain evidence="2 3">HHB12733</strain>
    </source>
</reference>
<dbReference type="InterPro" id="IPR052523">
    <property type="entry name" value="Trichothecene_AcTrans"/>
</dbReference>
<gene>
    <name evidence="2" type="ORF">CALCODRAFT_499063</name>
</gene>
<dbReference type="CDD" id="cd04301">
    <property type="entry name" value="NAT_SF"/>
    <property type="match status" value="1"/>
</dbReference>
<evidence type="ECO:0000313" key="3">
    <source>
        <dbReference type="Proteomes" id="UP000076842"/>
    </source>
</evidence>
<dbReference type="InParanoid" id="A0A165ELP8"/>
<dbReference type="SUPFAM" id="SSF55729">
    <property type="entry name" value="Acyl-CoA N-acyltransferases (Nat)"/>
    <property type="match status" value="1"/>
</dbReference>
<keyword evidence="3" id="KW-1185">Reference proteome</keyword>
<dbReference type="AlphaFoldDB" id="A0A165ELP8"/>
<sequence>MSSNTHIRLLEKPTVAEQDAIIDMVMAAFAQDPFVSAGTGGQLSNLPIYRAFTACFVRGAAVDGEIWVAELDGQVVGTSIWFPPGKDFMGSEEQRQAVKLEEYLGMLKPEVAEWFMGSLIPTVGGWCAESLGGEKAREQAQHLQILGVAPSYQRRGLGRALLEAGAKRGLENGKRVVWETYTAGNLAWYKSIGAVARGKEGEFESKFEGTKFPGWVLELPEIKTAA</sequence>
<dbReference type="PROSITE" id="PS51186">
    <property type="entry name" value="GNAT"/>
    <property type="match status" value="1"/>
</dbReference>
<dbReference type="STRING" id="1353952.A0A165ELP8"/>
<dbReference type="Proteomes" id="UP000076842">
    <property type="component" value="Unassembled WGS sequence"/>
</dbReference>
<proteinExistence type="predicted"/>
<evidence type="ECO:0000313" key="2">
    <source>
        <dbReference type="EMBL" id="KZT55116.1"/>
    </source>
</evidence>
<dbReference type="GO" id="GO:0016747">
    <property type="term" value="F:acyltransferase activity, transferring groups other than amino-acyl groups"/>
    <property type="evidence" value="ECO:0007669"/>
    <property type="project" value="InterPro"/>
</dbReference>
<organism evidence="2 3">
    <name type="scientific">Calocera cornea HHB12733</name>
    <dbReference type="NCBI Taxonomy" id="1353952"/>
    <lineage>
        <taxon>Eukaryota</taxon>
        <taxon>Fungi</taxon>
        <taxon>Dikarya</taxon>
        <taxon>Basidiomycota</taxon>
        <taxon>Agaricomycotina</taxon>
        <taxon>Dacrymycetes</taxon>
        <taxon>Dacrymycetales</taxon>
        <taxon>Dacrymycetaceae</taxon>
        <taxon>Calocera</taxon>
    </lineage>
</organism>